<gene>
    <name evidence="1" type="ORF">PMIN01_12323</name>
</gene>
<evidence type="ECO:0000313" key="1">
    <source>
        <dbReference type="EMBL" id="KAF9729459.1"/>
    </source>
</evidence>
<keyword evidence="2" id="KW-1185">Reference proteome</keyword>
<accession>A0A9P6KKH1</accession>
<sequence length="61" mass="6602">MQYGAFYAHWLDAFSTRNFPPGGLAHLEPGDDDGILVLFTSSTFSTLVCIISRQLLGEGPA</sequence>
<organism evidence="1 2">
    <name type="scientific">Paraphaeosphaeria minitans</name>
    <dbReference type="NCBI Taxonomy" id="565426"/>
    <lineage>
        <taxon>Eukaryota</taxon>
        <taxon>Fungi</taxon>
        <taxon>Dikarya</taxon>
        <taxon>Ascomycota</taxon>
        <taxon>Pezizomycotina</taxon>
        <taxon>Dothideomycetes</taxon>
        <taxon>Pleosporomycetidae</taxon>
        <taxon>Pleosporales</taxon>
        <taxon>Massarineae</taxon>
        <taxon>Didymosphaeriaceae</taxon>
        <taxon>Paraphaeosphaeria</taxon>
    </lineage>
</organism>
<dbReference type="Proteomes" id="UP000756921">
    <property type="component" value="Unassembled WGS sequence"/>
</dbReference>
<dbReference type="EMBL" id="WJXW01000016">
    <property type="protein sequence ID" value="KAF9729459.1"/>
    <property type="molecule type" value="Genomic_DNA"/>
</dbReference>
<name>A0A9P6KKH1_9PLEO</name>
<dbReference type="AlphaFoldDB" id="A0A9P6KKH1"/>
<protein>
    <submittedName>
        <fullName evidence="1">Uncharacterized protein</fullName>
    </submittedName>
</protein>
<proteinExistence type="predicted"/>
<comment type="caution">
    <text evidence="1">The sequence shown here is derived from an EMBL/GenBank/DDBJ whole genome shotgun (WGS) entry which is preliminary data.</text>
</comment>
<evidence type="ECO:0000313" key="2">
    <source>
        <dbReference type="Proteomes" id="UP000756921"/>
    </source>
</evidence>
<reference evidence="1" key="1">
    <citation type="journal article" date="2020" name="Mol. Plant Microbe Interact.">
        <title>Genome Sequence of the Biocontrol Agent Coniothyrium minitans strain Conio (IMI 134523).</title>
        <authorList>
            <person name="Patel D."/>
            <person name="Shittu T.A."/>
            <person name="Baroncelli R."/>
            <person name="Muthumeenakshi S."/>
            <person name="Osborne T.H."/>
            <person name="Janganan T.K."/>
            <person name="Sreenivasaprasad S."/>
        </authorList>
    </citation>
    <scope>NUCLEOTIDE SEQUENCE</scope>
    <source>
        <strain evidence="1">Conio</strain>
    </source>
</reference>